<evidence type="ECO:0000256" key="1">
    <source>
        <dbReference type="SAM" id="MobiDB-lite"/>
    </source>
</evidence>
<feature type="region of interest" description="Disordered" evidence="1">
    <location>
        <begin position="224"/>
        <end position="251"/>
    </location>
</feature>
<feature type="compositionally biased region" description="Acidic residues" evidence="1">
    <location>
        <begin position="333"/>
        <end position="361"/>
    </location>
</feature>
<sequence length="544" mass="61526">MSSITTQQAKLDLELFPKEKRLEIGKCNGRLNPGKIQREPIFQVVLDSHALTPCYFVFLIIADVPEGQDFDALPTDEEIVSFLRELGHTGEINSLNDVVVDHQPWRTFAALINRSLSGKTIGLDKLRLSPEHKSFGIDNKAYKKQEKMYYPRFTKVIIHYFLTQDKTVSWRNKIRMHTSRDDYLIKTLIFVFAKEATQIYGAILPESLTSPEMKETKAYKTYLVSPEEPTRKSKRVKRHAKKSTKDPARGVVIKETPEMPWSKNKEKVDVTRGKGIELLFEVALTEDAQYEEGNDEDDSNNKQESSGEENDQENDSDDDKTQLDDENKSDSDHETDENESGLESDQEENEEDKDEEKEEKDEFVKTPPNNSDDEDETQITDKAEGDEDEEIDYTTSQLYDDGTDAELTNIQQGNENPEINQVIEDAHVTLSTIPQKTEVSVTSSSHLFDLPAKFLNFSDIPYTDAEIVSLIDVHVHHEVPSKQTPTLLTVPVSVIIDSSLVYSTVISQSLPSFTSPPQQSTSNPPPTTEATNPPSILPDFASVF</sequence>
<feature type="compositionally biased region" description="Basic residues" evidence="1">
    <location>
        <begin position="232"/>
        <end position="242"/>
    </location>
</feature>
<reference evidence="2" key="2">
    <citation type="submission" date="2022-01" db="EMBL/GenBank/DDBJ databases">
        <authorList>
            <person name="Yamashiro T."/>
            <person name="Shiraishi A."/>
            <person name="Satake H."/>
            <person name="Nakayama K."/>
        </authorList>
    </citation>
    <scope>NUCLEOTIDE SEQUENCE</scope>
</reference>
<dbReference type="EMBL" id="BQNB010015795">
    <property type="protein sequence ID" value="GJT44223.1"/>
    <property type="molecule type" value="Genomic_DNA"/>
</dbReference>
<feature type="region of interest" description="Disordered" evidence="1">
    <location>
        <begin position="287"/>
        <end position="391"/>
    </location>
</feature>
<feature type="region of interest" description="Disordered" evidence="1">
    <location>
        <begin position="511"/>
        <end position="544"/>
    </location>
</feature>
<evidence type="ECO:0000313" key="3">
    <source>
        <dbReference type="Proteomes" id="UP001151760"/>
    </source>
</evidence>
<feature type="compositionally biased region" description="Basic and acidic residues" evidence="1">
    <location>
        <begin position="319"/>
        <end position="332"/>
    </location>
</feature>
<organism evidence="2 3">
    <name type="scientific">Tanacetum coccineum</name>
    <dbReference type="NCBI Taxonomy" id="301880"/>
    <lineage>
        <taxon>Eukaryota</taxon>
        <taxon>Viridiplantae</taxon>
        <taxon>Streptophyta</taxon>
        <taxon>Embryophyta</taxon>
        <taxon>Tracheophyta</taxon>
        <taxon>Spermatophyta</taxon>
        <taxon>Magnoliopsida</taxon>
        <taxon>eudicotyledons</taxon>
        <taxon>Gunneridae</taxon>
        <taxon>Pentapetalae</taxon>
        <taxon>asterids</taxon>
        <taxon>campanulids</taxon>
        <taxon>Asterales</taxon>
        <taxon>Asteraceae</taxon>
        <taxon>Asteroideae</taxon>
        <taxon>Anthemideae</taxon>
        <taxon>Anthemidinae</taxon>
        <taxon>Tanacetum</taxon>
    </lineage>
</organism>
<feature type="compositionally biased region" description="Acidic residues" evidence="1">
    <location>
        <begin position="306"/>
        <end position="318"/>
    </location>
</feature>
<keyword evidence="3" id="KW-1185">Reference proteome</keyword>
<reference evidence="2" key="1">
    <citation type="journal article" date="2022" name="Int. J. Mol. Sci.">
        <title>Draft Genome of Tanacetum Coccineum: Genomic Comparison of Closely Related Tanacetum-Family Plants.</title>
        <authorList>
            <person name="Yamashiro T."/>
            <person name="Shiraishi A."/>
            <person name="Nakayama K."/>
            <person name="Satake H."/>
        </authorList>
    </citation>
    <scope>NUCLEOTIDE SEQUENCE</scope>
</reference>
<proteinExistence type="predicted"/>
<feature type="compositionally biased region" description="Acidic residues" evidence="1">
    <location>
        <begin position="288"/>
        <end position="298"/>
    </location>
</feature>
<evidence type="ECO:0000313" key="2">
    <source>
        <dbReference type="EMBL" id="GJT44223.1"/>
    </source>
</evidence>
<dbReference type="Proteomes" id="UP001151760">
    <property type="component" value="Unassembled WGS sequence"/>
</dbReference>
<comment type="caution">
    <text evidence="2">The sequence shown here is derived from an EMBL/GenBank/DDBJ whole genome shotgun (WGS) entry which is preliminary data.</text>
</comment>
<name>A0ABQ5E0A3_9ASTR</name>
<feature type="compositionally biased region" description="Acidic residues" evidence="1">
    <location>
        <begin position="371"/>
        <end position="391"/>
    </location>
</feature>
<feature type="compositionally biased region" description="Low complexity" evidence="1">
    <location>
        <begin position="511"/>
        <end position="534"/>
    </location>
</feature>
<protein>
    <submittedName>
        <fullName evidence="2">Uncharacterized protein</fullName>
    </submittedName>
</protein>
<accession>A0ABQ5E0A3</accession>
<gene>
    <name evidence="2" type="ORF">Tco_0952938</name>
</gene>